<dbReference type="Gramene" id="OB09G16840.1">
    <property type="protein sequence ID" value="OB09G16840.1"/>
    <property type="gene ID" value="OB09G16840"/>
</dbReference>
<sequence>MPLPVIHILPRKFHRSILILARGIIRVAICARLKLLHRRNKITRAGLLGVVCVETKVWQDGAVRPLRDLQGNAVPFPKSTLLPCP</sequence>
<evidence type="ECO:0000313" key="1">
    <source>
        <dbReference type="EnsemblPlants" id="OB09G16840.1"/>
    </source>
</evidence>
<evidence type="ECO:0000313" key="2">
    <source>
        <dbReference type="Proteomes" id="UP000006038"/>
    </source>
</evidence>
<protein>
    <submittedName>
        <fullName evidence="1">Uncharacterized protein</fullName>
    </submittedName>
</protein>
<proteinExistence type="predicted"/>
<organism evidence="1">
    <name type="scientific">Oryza brachyantha</name>
    <name type="common">malo sina</name>
    <dbReference type="NCBI Taxonomy" id="4533"/>
    <lineage>
        <taxon>Eukaryota</taxon>
        <taxon>Viridiplantae</taxon>
        <taxon>Streptophyta</taxon>
        <taxon>Embryophyta</taxon>
        <taxon>Tracheophyta</taxon>
        <taxon>Spermatophyta</taxon>
        <taxon>Magnoliopsida</taxon>
        <taxon>Liliopsida</taxon>
        <taxon>Poales</taxon>
        <taxon>Poaceae</taxon>
        <taxon>BOP clade</taxon>
        <taxon>Oryzoideae</taxon>
        <taxon>Oryzeae</taxon>
        <taxon>Oryzinae</taxon>
        <taxon>Oryza</taxon>
    </lineage>
</organism>
<dbReference type="AlphaFoldDB" id="J3MXF5"/>
<dbReference type="Proteomes" id="UP000006038">
    <property type="component" value="Chromosome 9"/>
</dbReference>
<reference evidence="1" key="1">
    <citation type="journal article" date="2013" name="Nat. Commun.">
        <title>Whole-genome sequencing of Oryza brachyantha reveals mechanisms underlying Oryza genome evolution.</title>
        <authorList>
            <person name="Chen J."/>
            <person name="Huang Q."/>
            <person name="Gao D."/>
            <person name="Wang J."/>
            <person name="Lang Y."/>
            <person name="Liu T."/>
            <person name="Li B."/>
            <person name="Bai Z."/>
            <person name="Luis Goicoechea J."/>
            <person name="Liang C."/>
            <person name="Chen C."/>
            <person name="Zhang W."/>
            <person name="Sun S."/>
            <person name="Liao Y."/>
            <person name="Zhang X."/>
            <person name="Yang L."/>
            <person name="Song C."/>
            <person name="Wang M."/>
            <person name="Shi J."/>
            <person name="Liu G."/>
            <person name="Liu J."/>
            <person name="Zhou H."/>
            <person name="Zhou W."/>
            <person name="Yu Q."/>
            <person name="An N."/>
            <person name="Chen Y."/>
            <person name="Cai Q."/>
            <person name="Wang B."/>
            <person name="Liu B."/>
            <person name="Min J."/>
            <person name="Huang Y."/>
            <person name="Wu H."/>
            <person name="Li Z."/>
            <person name="Zhang Y."/>
            <person name="Yin Y."/>
            <person name="Song W."/>
            <person name="Jiang J."/>
            <person name="Jackson S.A."/>
            <person name="Wing R.A."/>
            <person name="Wang J."/>
            <person name="Chen M."/>
        </authorList>
    </citation>
    <scope>NUCLEOTIDE SEQUENCE [LARGE SCALE GENOMIC DNA]</scope>
    <source>
        <strain evidence="1">cv. IRGC 101232</strain>
    </source>
</reference>
<keyword evidence="2" id="KW-1185">Reference proteome</keyword>
<accession>J3MXF5</accession>
<reference evidence="1" key="2">
    <citation type="submission" date="2013-04" db="UniProtKB">
        <authorList>
            <consortium name="EnsemblPlants"/>
        </authorList>
    </citation>
    <scope>IDENTIFICATION</scope>
</reference>
<name>J3MXF5_ORYBR</name>
<dbReference type="HOGENOM" id="CLU_2516280_0_0_1"/>
<dbReference type="EnsemblPlants" id="OB09G16840.1">
    <property type="protein sequence ID" value="OB09G16840.1"/>
    <property type="gene ID" value="OB09G16840"/>
</dbReference>